<evidence type="ECO:0000313" key="5">
    <source>
        <dbReference type="Proteomes" id="UP000030651"/>
    </source>
</evidence>
<evidence type="ECO:0000256" key="2">
    <source>
        <dbReference type="ARBA" id="ARBA00023445"/>
    </source>
</evidence>
<dbReference type="HOGENOM" id="CLU_007383_9_2_1"/>
<dbReference type="RefSeq" id="XP_007833058.1">
    <property type="nucleotide sequence ID" value="XM_007834867.1"/>
</dbReference>
<protein>
    <recommendedName>
        <fullName evidence="3">NAD-dependent epimerase/dehydratase domain-containing protein</fullName>
    </recommendedName>
</protein>
<dbReference type="OrthoDB" id="2735536at2759"/>
<dbReference type="InterPro" id="IPR050425">
    <property type="entry name" value="NAD(P)_dehydrat-like"/>
</dbReference>
<organism evidence="4 5">
    <name type="scientific">Pestalotiopsis fici (strain W106-1 / CGMCC3.15140)</name>
    <dbReference type="NCBI Taxonomy" id="1229662"/>
    <lineage>
        <taxon>Eukaryota</taxon>
        <taxon>Fungi</taxon>
        <taxon>Dikarya</taxon>
        <taxon>Ascomycota</taxon>
        <taxon>Pezizomycotina</taxon>
        <taxon>Sordariomycetes</taxon>
        <taxon>Xylariomycetidae</taxon>
        <taxon>Amphisphaeriales</taxon>
        <taxon>Sporocadaceae</taxon>
        <taxon>Pestalotiopsis</taxon>
    </lineage>
</organism>
<dbReference type="PANTHER" id="PTHR10366">
    <property type="entry name" value="NAD DEPENDENT EPIMERASE/DEHYDRATASE"/>
    <property type="match status" value="1"/>
</dbReference>
<comment type="similarity">
    <text evidence="2">Belongs to the NAD(P)-dependent epimerase/dehydratase family. Dihydroflavonol-4-reductase subfamily.</text>
</comment>
<dbReference type="Proteomes" id="UP000030651">
    <property type="component" value="Unassembled WGS sequence"/>
</dbReference>
<keyword evidence="1" id="KW-0560">Oxidoreductase</keyword>
<dbReference type="GO" id="GO:0016616">
    <property type="term" value="F:oxidoreductase activity, acting on the CH-OH group of donors, NAD or NADP as acceptor"/>
    <property type="evidence" value="ECO:0007669"/>
    <property type="project" value="TreeGrafter"/>
</dbReference>
<sequence>MSSPKLLITGTTGFIGFKVLLGALKAGYHVRATLRSLGQKDTIAKHPQVTALGLPADRLEFVEVQDICSDKAYQQAIKGIEYVIHLASPLPSPFLDPQTGIYEPNIKSATSILNNALEEPSIKKLVIASSVFANSPFPPDGKKITADSRIPDFPGPFDAMLPAYSMGKAGALNATDRFVKEKNPHFKVVNVFPGFVFGTDERALKSSDIFAGTNRILLAAVTGQNAEMAMPAGATHVYDAATLFLTGLQDDAPTNIGASVPQTFDDAWPIVQKHFPEAVSNGLLTRGSQPTAPVHWDSTQTEIDIKGFKFRTYEDMVVDTVAQYLDLLAKEKQ</sequence>
<evidence type="ECO:0000256" key="1">
    <source>
        <dbReference type="ARBA" id="ARBA00023002"/>
    </source>
</evidence>
<feature type="domain" description="NAD-dependent epimerase/dehydratase" evidence="3">
    <location>
        <begin position="7"/>
        <end position="220"/>
    </location>
</feature>
<keyword evidence="5" id="KW-1185">Reference proteome</keyword>
<dbReference type="Gene3D" id="3.40.50.720">
    <property type="entry name" value="NAD(P)-binding Rossmann-like Domain"/>
    <property type="match status" value="1"/>
</dbReference>
<dbReference type="KEGG" id="pfy:PFICI_06286"/>
<evidence type="ECO:0000259" key="3">
    <source>
        <dbReference type="Pfam" id="PF01370"/>
    </source>
</evidence>
<dbReference type="eggNOG" id="KOG1502">
    <property type="taxonomic scope" value="Eukaryota"/>
</dbReference>
<dbReference type="EMBL" id="KI912112">
    <property type="protein sequence ID" value="ETS81284.1"/>
    <property type="molecule type" value="Genomic_DNA"/>
</dbReference>
<dbReference type="PANTHER" id="PTHR10366:SF564">
    <property type="entry name" value="STEROL-4-ALPHA-CARBOXYLATE 3-DEHYDROGENASE, DECARBOXYLATING"/>
    <property type="match status" value="1"/>
</dbReference>
<reference evidence="5" key="1">
    <citation type="journal article" date="2015" name="BMC Genomics">
        <title>Genomic and transcriptomic analysis of the endophytic fungus Pestalotiopsis fici reveals its lifestyle and high potential for synthesis of natural products.</title>
        <authorList>
            <person name="Wang X."/>
            <person name="Zhang X."/>
            <person name="Liu L."/>
            <person name="Xiang M."/>
            <person name="Wang W."/>
            <person name="Sun X."/>
            <person name="Che Y."/>
            <person name="Guo L."/>
            <person name="Liu G."/>
            <person name="Guo L."/>
            <person name="Wang C."/>
            <person name="Yin W.B."/>
            <person name="Stadler M."/>
            <person name="Zhang X."/>
            <person name="Liu X."/>
        </authorList>
    </citation>
    <scope>NUCLEOTIDE SEQUENCE [LARGE SCALE GENOMIC DNA]</scope>
    <source>
        <strain evidence="5">W106-1 / CGMCC3.15140</strain>
    </source>
</reference>
<dbReference type="STRING" id="1229662.W3X5K6"/>
<dbReference type="AlphaFoldDB" id="W3X5K6"/>
<gene>
    <name evidence="4" type="ORF">PFICI_06286</name>
</gene>
<name>W3X5K6_PESFW</name>
<accession>W3X5K6</accession>
<dbReference type="SUPFAM" id="SSF51735">
    <property type="entry name" value="NAD(P)-binding Rossmann-fold domains"/>
    <property type="match status" value="1"/>
</dbReference>
<evidence type="ECO:0000313" key="4">
    <source>
        <dbReference type="EMBL" id="ETS81284.1"/>
    </source>
</evidence>
<proteinExistence type="inferred from homology"/>
<dbReference type="InterPro" id="IPR001509">
    <property type="entry name" value="Epimerase_deHydtase"/>
</dbReference>
<dbReference type="OMA" id="PKIPGNQ"/>
<dbReference type="InterPro" id="IPR036291">
    <property type="entry name" value="NAD(P)-bd_dom_sf"/>
</dbReference>
<dbReference type="InParanoid" id="W3X5K6"/>
<dbReference type="GeneID" id="19271299"/>
<dbReference type="Pfam" id="PF01370">
    <property type="entry name" value="Epimerase"/>
    <property type="match status" value="1"/>
</dbReference>